<name>A0A9Q1JYS3_9CARY</name>
<dbReference type="Gene3D" id="2.60.120.330">
    <property type="entry name" value="B-lactam Antibiotic, Isopenicillin N Synthase, Chain"/>
    <property type="match status" value="1"/>
</dbReference>
<dbReference type="InterPro" id="IPR050231">
    <property type="entry name" value="Iron_ascorbate_oxido_reductase"/>
</dbReference>
<evidence type="ECO:0000256" key="5">
    <source>
        <dbReference type="ARBA" id="ARBA00057022"/>
    </source>
</evidence>
<keyword evidence="3 6" id="KW-0560">Oxidoreductase</keyword>
<evidence type="ECO:0000313" key="9">
    <source>
        <dbReference type="Proteomes" id="UP001153076"/>
    </source>
</evidence>
<keyword evidence="4 6" id="KW-0408">Iron</keyword>
<evidence type="ECO:0000256" key="4">
    <source>
        <dbReference type="ARBA" id="ARBA00023004"/>
    </source>
</evidence>
<keyword evidence="9" id="KW-1185">Reference proteome</keyword>
<sequence length="314" mass="35687">MVFKIVPKLPTIHLTGENVKPASGSSSWISTCKNIRQALEDFGCFVAIYDKVPLDLHNQVFGVIQPMFELPTEVKARNTSNIPYHGYYKPGPVMPLLDSFGIEDATILDKTQSFTDLLWPNGNQKFCETVHEYAKQASELENMVTRMVFESYGAEKYLDSHLNSATYLLRIAKYRVPEKNEGPLGGVAHTDKNFITVLHQNDVDGLEVQTKDGHWISYEASRNSFVVMAGELFLAWSNSRIHAPLHRVIMKGNKPRYSLALFSRSKDTIETPKELVDDEHPLLFKPFDYMGLLKFYTEDVSRMAFCTIKDYCGV</sequence>
<dbReference type="EMBL" id="JAKOGI010000534">
    <property type="protein sequence ID" value="KAJ8433492.1"/>
    <property type="molecule type" value="Genomic_DNA"/>
</dbReference>
<comment type="function">
    <text evidence="5">Probable 2-oxoglutarate-dependent dioxygenase that may be involved in glucosinolates biosynthesis. May play a role in the production of aliphatic glucosinolates.</text>
</comment>
<dbReference type="InterPro" id="IPR026992">
    <property type="entry name" value="DIOX_N"/>
</dbReference>
<evidence type="ECO:0000256" key="1">
    <source>
        <dbReference type="ARBA" id="ARBA00008056"/>
    </source>
</evidence>
<evidence type="ECO:0000259" key="7">
    <source>
        <dbReference type="PROSITE" id="PS51471"/>
    </source>
</evidence>
<keyword evidence="2 6" id="KW-0479">Metal-binding</keyword>
<dbReference type="Proteomes" id="UP001153076">
    <property type="component" value="Unassembled WGS sequence"/>
</dbReference>
<dbReference type="Pfam" id="PF14226">
    <property type="entry name" value="DIOX_N"/>
    <property type="match status" value="1"/>
</dbReference>
<evidence type="ECO:0000256" key="3">
    <source>
        <dbReference type="ARBA" id="ARBA00023002"/>
    </source>
</evidence>
<evidence type="ECO:0000256" key="2">
    <source>
        <dbReference type="ARBA" id="ARBA00022723"/>
    </source>
</evidence>
<feature type="domain" description="Fe2OG dioxygenase" evidence="7">
    <location>
        <begin position="164"/>
        <end position="265"/>
    </location>
</feature>
<proteinExistence type="inferred from homology"/>
<dbReference type="InterPro" id="IPR005123">
    <property type="entry name" value="Oxoglu/Fe-dep_dioxygenase_dom"/>
</dbReference>
<accession>A0A9Q1JYS3</accession>
<reference evidence="8" key="1">
    <citation type="submission" date="2022-04" db="EMBL/GenBank/DDBJ databases">
        <title>Carnegiea gigantea Genome sequencing and assembly v2.</title>
        <authorList>
            <person name="Copetti D."/>
            <person name="Sanderson M.J."/>
            <person name="Burquez A."/>
            <person name="Wojciechowski M.F."/>
        </authorList>
    </citation>
    <scope>NUCLEOTIDE SEQUENCE</scope>
    <source>
        <strain evidence="8">SGP5-SGP5p</strain>
        <tissue evidence="8">Aerial part</tissue>
    </source>
</reference>
<comment type="caution">
    <text evidence="8">The sequence shown here is derived from an EMBL/GenBank/DDBJ whole genome shotgun (WGS) entry which is preliminary data.</text>
</comment>
<dbReference type="FunFam" id="2.60.120.330:FF:000022">
    <property type="entry name" value="Probable 2-oxoglutarate-dependent dioxygenase AOP1.2"/>
    <property type="match status" value="1"/>
</dbReference>
<dbReference type="GO" id="GO:0046872">
    <property type="term" value="F:metal ion binding"/>
    <property type="evidence" value="ECO:0007669"/>
    <property type="project" value="UniProtKB-KW"/>
</dbReference>
<dbReference type="PANTHER" id="PTHR47990">
    <property type="entry name" value="2-OXOGLUTARATE (2OG) AND FE(II)-DEPENDENT OXYGENASE SUPERFAMILY PROTEIN-RELATED"/>
    <property type="match status" value="1"/>
</dbReference>
<dbReference type="GO" id="GO:0016491">
    <property type="term" value="F:oxidoreductase activity"/>
    <property type="evidence" value="ECO:0007669"/>
    <property type="project" value="UniProtKB-KW"/>
</dbReference>
<dbReference type="OrthoDB" id="288590at2759"/>
<protein>
    <recommendedName>
        <fullName evidence="7">Fe2OG dioxygenase domain-containing protein</fullName>
    </recommendedName>
</protein>
<gene>
    <name evidence="8" type="ORF">Cgig2_018026</name>
</gene>
<comment type="similarity">
    <text evidence="1 6">Belongs to the iron/ascorbate-dependent oxidoreductase family.</text>
</comment>
<dbReference type="AlphaFoldDB" id="A0A9Q1JYS3"/>
<evidence type="ECO:0000313" key="8">
    <source>
        <dbReference type="EMBL" id="KAJ8433492.1"/>
    </source>
</evidence>
<dbReference type="PROSITE" id="PS51471">
    <property type="entry name" value="FE2OG_OXY"/>
    <property type="match status" value="1"/>
</dbReference>
<dbReference type="InterPro" id="IPR044861">
    <property type="entry name" value="IPNS-like_FE2OG_OXY"/>
</dbReference>
<dbReference type="SUPFAM" id="SSF51197">
    <property type="entry name" value="Clavaminate synthase-like"/>
    <property type="match status" value="1"/>
</dbReference>
<organism evidence="8 9">
    <name type="scientific">Carnegiea gigantea</name>
    <dbReference type="NCBI Taxonomy" id="171969"/>
    <lineage>
        <taxon>Eukaryota</taxon>
        <taxon>Viridiplantae</taxon>
        <taxon>Streptophyta</taxon>
        <taxon>Embryophyta</taxon>
        <taxon>Tracheophyta</taxon>
        <taxon>Spermatophyta</taxon>
        <taxon>Magnoliopsida</taxon>
        <taxon>eudicotyledons</taxon>
        <taxon>Gunneridae</taxon>
        <taxon>Pentapetalae</taxon>
        <taxon>Caryophyllales</taxon>
        <taxon>Cactineae</taxon>
        <taxon>Cactaceae</taxon>
        <taxon>Cactoideae</taxon>
        <taxon>Echinocereeae</taxon>
        <taxon>Carnegiea</taxon>
    </lineage>
</organism>
<dbReference type="Pfam" id="PF03171">
    <property type="entry name" value="2OG-FeII_Oxy"/>
    <property type="match status" value="1"/>
</dbReference>
<dbReference type="InterPro" id="IPR027443">
    <property type="entry name" value="IPNS-like_sf"/>
</dbReference>
<evidence type="ECO:0000256" key="6">
    <source>
        <dbReference type="RuleBase" id="RU003682"/>
    </source>
</evidence>